<evidence type="ECO:0000256" key="8">
    <source>
        <dbReference type="RuleBase" id="RU366017"/>
    </source>
</evidence>
<evidence type="ECO:0000256" key="2">
    <source>
        <dbReference type="ARBA" id="ARBA00007647"/>
    </source>
</evidence>
<gene>
    <name evidence="10" type="ORF">OFUS_LOCUS7766</name>
</gene>
<evidence type="ECO:0000256" key="3">
    <source>
        <dbReference type="ARBA" id="ARBA00022676"/>
    </source>
</evidence>
<evidence type="ECO:0000256" key="6">
    <source>
        <dbReference type="ARBA" id="ARBA00022989"/>
    </source>
</evidence>
<keyword evidence="11" id="KW-1185">Reference proteome</keyword>
<dbReference type="EMBL" id="CAIIXF020000004">
    <property type="protein sequence ID" value="CAH1781159.1"/>
    <property type="molecule type" value="Genomic_DNA"/>
</dbReference>
<dbReference type="GO" id="GO:0016020">
    <property type="term" value="C:membrane"/>
    <property type="evidence" value="ECO:0007669"/>
    <property type="project" value="UniProtKB-SubCell"/>
</dbReference>
<accession>A0A8J1Y268</accession>
<dbReference type="InterPro" id="IPR008166">
    <property type="entry name" value="Glyco_transf_92"/>
</dbReference>
<dbReference type="GO" id="GO:0016757">
    <property type="term" value="F:glycosyltransferase activity"/>
    <property type="evidence" value="ECO:0007669"/>
    <property type="project" value="UniProtKB-UniRule"/>
</dbReference>
<comment type="subcellular location">
    <subcellularLocation>
        <location evidence="1">Membrane</location>
        <topology evidence="1">Single-pass membrane protein</topology>
    </subcellularLocation>
</comment>
<dbReference type="EC" id="2.4.1.-" evidence="8"/>
<evidence type="ECO:0000256" key="5">
    <source>
        <dbReference type="ARBA" id="ARBA00022692"/>
    </source>
</evidence>
<dbReference type="AlphaFoldDB" id="A0A8J1Y268"/>
<evidence type="ECO:0000313" key="11">
    <source>
        <dbReference type="Proteomes" id="UP000749559"/>
    </source>
</evidence>
<sequence>MACVRNTISLSKIVLLFLALMTYSVLLSLLSSEIFLRRYHSNILNQFHDLKGSDNILKQLEIVPEQPNIVLVQSDVVLEQSRKVRNNSDAKSSSNQNKKESVQVNSHHGNQWNGKEGNRAFYKIPGVEIYLKSAHLDDRFNETCVRMFGIQHTSIKNNQTRLYCRFTIDGATYNSYKYVPVKILPVFPSYPYGVLFYTSSYWCDVPHLSDTDFVGIYTSRSIKTNDGTFLKIENEQLKTGKVKQNMSICVKPITGTQNVLRFVEWIEFHKISGIDHFVIYTNESNNANKNEIEQILDYYQKKGLLDVQYDRFFYSILPHLKVKYELNDDKIGWIMSQLYLTSYNDCLYRYRNRFNYILMLDLDEIIFSSDPNIRIIDVIESGAARKPHIGGWYFPSGWHLDTYGQVNISPHQHLHSQMYLKRSIINRDSDKTFSATAFALLVIWHGTVSCKYPQGPIRENCNMFPGMYLKPAEEYAIVVHHYRHSCRMGPKTCEKYKKGVVVDNSTLQYGDALNINVGKVLKDLDLPPFPHIK</sequence>
<evidence type="ECO:0000256" key="9">
    <source>
        <dbReference type="SAM" id="MobiDB-lite"/>
    </source>
</evidence>
<evidence type="ECO:0000313" key="10">
    <source>
        <dbReference type="EMBL" id="CAH1781159.1"/>
    </source>
</evidence>
<keyword evidence="7" id="KW-0472">Membrane</keyword>
<name>A0A8J1Y268_OWEFU</name>
<keyword evidence="4 8" id="KW-0808">Transferase</keyword>
<evidence type="ECO:0000256" key="4">
    <source>
        <dbReference type="ARBA" id="ARBA00022679"/>
    </source>
</evidence>
<reference evidence="10" key="1">
    <citation type="submission" date="2022-03" db="EMBL/GenBank/DDBJ databases">
        <authorList>
            <person name="Martin C."/>
        </authorList>
    </citation>
    <scope>NUCLEOTIDE SEQUENCE</scope>
</reference>
<organism evidence="10 11">
    <name type="scientific">Owenia fusiformis</name>
    <name type="common">Polychaete worm</name>
    <dbReference type="NCBI Taxonomy" id="6347"/>
    <lineage>
        <taxon>Eukaryota</taxon>
        <taxon>Metazoa</taxon>
        <taxon>Spiralia</taxon>
        <taxon>Lophotrochozoa</taxon>
        <taxon>Annelida</taxon>
        <taxon>Polychaeta</taxon>
        <taxon>Sedentaria</taxon>
        <taxon>Canalipalpata</taxon>
        <taxon>Sabellida</taxon>
        <taxon>Oweniida</taxon>
        <taxon>Oweniidae</taxon>
        <taxon>Owenia</taxon>
    </lineage>
</organism>
<dbReference type="Proteomes" id="UP000749559">
    <property type="component" value="Unassembled WGS sequence"/>
</dbReference>
<dbReference type="PANTHER" id="PTHR21461">
    <property type="entry name" value="GLYCOSYLTRANSFERASE FAMILY 92 PROTEIN"/>
    <property type="match status" value="1"/>
</dbReference>
<comment type="similarity">
    <text evidence="2 8">Belongs to the glycosyltransferase 92 family.</text>
</comment>
<keyword evidence="5" id="KW-0812">Transmembrane</keyword>
<comment type="caution">
    <text evidence="10">The sequence shown here is derived from an EMBL/GenBank/DDBJ whole genome shotgun (WGS) entry which is preliminary data.</text>
</comment>
<dbReference type="Pfam" id="PF01697">
    <property type="entry name" value="Glyco_transf_92"/>
    <property type="match status" value="1"/>
</dbReference>
<dbReference type="GO" id="GO:0005737">
    <property type="term" value="C:cytoplasm"/>
    <property type="evidence" value="ECO:0007669"/>
    <property type="project" value="TreeGrafter"/>
</dbReference>
<feature type="compositionally biased region" description="Polar residues" evidence="9">
    <location>
        <begin position="89"/>
        <end position="113"/>
    </location>
</feature>
<protein>
    <recommendedName>
        <fullName evidence="8">Glycosyltransferase family 92 protein</fullName>
        <ecNumber evidence="8">2.4.1.-</ecNumber>
    </recommendedName>
</protein>
<keyword evidence="3 8" id="KW-0328">Glycosyltransferase</keyword>
<evidence type="ECO:0000256" key="7">
    <source>
        <dbReference type="ARBA" id="ARBA00023136"/>
    </source>
</evidence>
<proteinExistence type="inferred from homology"/>
<feature type="region of interest" description="Disordered" evidence="9">
    <location>
        <begin position="84"/>
        <end position="114"/>
    </location>
</feature>
<keyword evidence="6" id="KW-1133">Transmembrane helix</keyword>
<dbReference type="OrthoDB" id="6285242at2759"/>
<evidence type="ECO:0000256" key="1">
    <source>
        <dbReference type="ARBA" id="ARBA00004167"/>
    </source>
</evidence>
<dbReference type="PANTHER" id="PTHR21461:SF69">
    <property type="entry name" value="GLYCOSYLTRANSFERASE FAMILY 92 PROTEIN"/>
    <property type="match status" value="1"/>
</dbReference>